<keyword evidence="8" id="KW-1185">Reference proteome</keyword>
<dbReference type="SUPFAM" id="SSF52518">
    <property type="entry name" value="Thiamin diphosphate-binding fold (THDP-binding)"/>
    <property type="match status" value="2"/>
</dbReference>
<evidence type="ECO:0000256" key="5">
    <source>
        <dbReference type="ARBA" id="ARBA00023211"/>
    </source>
</evidence>
<keyword evidence="5" id="KW-0464">Manganese</keyword>
<dbReference type="PANTHER" id="PTHR42916:SF1">
    <property type="entry name" value="PROTEIN PHYLLO, CHLOROPLASTIC"/>
    <property type="match status" value="1"/>
</dbReference>
<feature type="domain" description="Thiamine pyrophosphate enzyme N-terminal TPP-binding" evidence="6">
    <location>
        <begin position="12"/>
        <end position="125"/>
    </location>
</feature>
<comment type="caution">
    <text evidence="7">The sequence shown here is derived from an EMBL/GenBank/DDBJ whole genome shotgun (WGS) entry which is preliminary data.</text>
</comment>
<evidence type="ECO:0000256" key="4">
    <source>
        <dbReference type="ARBA" id="ARBA00023052"/>
    </source>
</evidence>
<dbReference type="Proteomes" id="UP001596958">
    <property type="component" value="Unassembled WGS sequence"/>
</dbReference>
<sequence>MANQYSDEKHIQILIALLKSHGVKKVVASPGATNVTLVTSMRRDSWFEMYSAVDERSAAYIACGLSAESGEPVIISCTGATASRNYLPGLTEAFYRKLPVLAITSTQILAKVGHHVAQVIDRSSMQKDVVKLSLSLPLIKDDDDLWECEIKANRAILELTRHGGGPVHINLPTTYNQSFSVTELPAVRKIERVTIVKKFPALNGRVAVFIGSHSNFTKEDESALDAFCATNNAVVFCDHTSGYKGKYRVLFTLPGCQLYFDGSLSPDIVISIGEITGDYYNLCARGGEIWRVSEDGELRDTYRKLKYVFEMPEKLFFEQYAKEGNTSKDTYLQTCKTKLDELYQKLPELPYSNIWLASKTAHRIPDNSTIHFGILNSLRSWNFFELPKSVESASNVGGFGIDGGLSSLLGASLANKQKLYFCVLGDLAFFYDMNALGNRHVGNNLRIMLVNNGKGTEFRQYKHHAANLGDEADEFVAAAGHFGNKSRQLVKHYAEDLGFDYLCAGNEEEFEAVVDKFLVSGVTLRPILLEVFTNSEEEAEALKIMMNLEEQGVKGKTKEALKQFVGDNNLKGIKKLFGR</sequence>
<dbReference type="Pfam" id="PF02776">
    <property type="entry name" value="TPP_enzyme_N"/>
    <property type="match status" value="1"/>
</dbReference>
<accession>A0ABW2YWF3</accession>
<dbReference type="PIRSF" id="PIRSF004983">
    <property type="entry name" value="MenD"/>
    <property type="match status" value="1"/>
</dbReference>
<protein>
    <submittedName>
        <fullName evidence="7">Thiamine pyrophosphate-binding protein</fullName>
    </submittedName>
</protein>
<evidence type="ECO:0000256" key="1">
    <source>
        <dbReference type="ARBA" id="ARBA00022679"/>
    </source>
</evidence>
<organism evidence="7 8">
    <name type="scientific">Mucilaginibacter calamicampi</name>
    <dbReference type="NCBI Taxonomy" id="1302352"/>
    <lineage>
        <taxon>Bacteria</taxon>
        <taxon>Pseudomonadati</taxon>
        <taxon>Bacteroidota</taxon>
        <taxon>Sphingobacteriia</taxon>
        <taxon>Sphingobacteriales</taxon>
        <taxon>Sphingobacteriaceae</taxon>
        <taxon>Mucilaginibacter</taxon>
    </lineage>
</organism>
<dbReference type="Gene3D" id="3.40.50.1220">
    <property type="entry name" value="TPP-binding domain"/>
    <property type="match status" value="1"/>
</dbReference>
<dbReference type="Gene3D" id="3.40.50.970">
    <property type="match status" value="2"/>
</dbReference>
<evidence type="ECO:0000256" key="3">
    <source>
        <dbReference type="ARBA" id="ARBA00022842"/>
    </source>
</evidence>
<dbReference type="InterPro" id="IPR012001">
    <property type="entry name" value="Thiamin_PyroP_enz_TPP-bd_dom"/>
</dbReference>
<dbReference type="InterPro" id="IPR029061">
    <property type="entry name" value="THDP-binding"/>
</dbReference>
<dbReference type="EMBL" id="JBHTHU010000006">
    <property type="protein sequence ID" value="MFD0750803.1"/>
    <property type="molecule type" value="Genomic_DNA"/>
</dbReference>
<dbReference type="InterPro" id="IPR004433">
    <property type="entry name" value="MenaQ_synth_MenD"/>
</dbReference>
<dbReference type="CDD" id="cd07037">
    <property type="entry name" value="TPP_PYR_MenD"/>
    <property type="match status" value="1"/>
</dbReference>
<evidence type="ECO:0000259" key="6">
    <source>
        <dbReference type="Pfam" id="PF02776"/>
    </source>
</evidence>
<keyword evidence="1" id="KW-0808">Transferase</keyword>
<dbReference type="PANTHER" id="PTHR42916">
    <property type="entry name" value="2-SUCCINYL-5-ENOLPYRUVYL-6-HYDROXY-3-CYCLOHEXENE-1-CARBOXYLATE SYNTHASE"/>
    <property type="match status" value="1"/>
</dbReference>
<proteinExistence type="predicted"/>
<reference evidence="8" key="1">
    <citation type="journal article" date="2019" name="Int. J. Syst. Evol. Microbiol.">
        <title>The Global Catalogue of Microorganisms (GCM) 10K type strain sequencing project: providing services to taxonomists for standard genome sequencing and annotation.</title>
        <authorList>
            <consortium name="The Broad Institute Genomics Platform"/>
            <consortium name="The Broad Institute Genome Sequencing Center for Infectious Disease"/>
            <person name="Wu L."/>
            <person name="Ma J."/>
        </authorList>
    </citation>
    <scope>NUCLEOTIDE SEQUENCE [LARGE SCALE GENOMIC DNA]</scope>
    <source>
        <strain evidence="8">CCUG 63418</strain>
    </source>
</reference>
<dbReference type="RefSeq" id="WP_377100391.1">
    <property type="nucleotide sequence ID" value="NZ_JBHTHU010000006.1"/>
</dbReference>
<evidence type="ECO:0000313" key="8">
    <source>
        <dbReference type="Proteomes" id="UP001596958"/>
    </source>
</evidence>
<keyword evidence="4" id="KW-0786">Thiamine pyrophosphate</keyword>
<evidence type="ECO:0000313" key="7">
    <source>
        <dbReference type="EMBL" id="MFD0750803.1"/>
    </source>
</evidence>
<gene>
    <name evidence="7" type="ORF">ACFQZS_11675</name>
</gene>
<keyword evidence="2" id="KW-0479">Metal-binding</keyword>
<evidence type="ECO:0000256" key="2">
    <source>
        <dbReference type="ARBA" id="ARBA00022723"/>
    </source>
</evidence>
<keyword evidence="3" id="KW-0460">Magnesium</keyword>
<name>A0ABW2YWF3_9SPHI</name>